<dbReference type="EMBL" id="CP012333">
    <property type="protein sequence ID" value="AKV02642.1"/>
    <property type="molecule type" value="Genomic_DNA"/>
</dbReference>
<dbReference type="GO" id="GO:0006950">
    <property type="term" value="P:response to stress"/>
    <property type="evidence" value="ECO:0007669"/>
    <property type="project" value="TreeGrafter"/>
</dbReference>
<dbReference type="PANTHER" id="PTHR33164:SF99">
    <property type="entry name" value="MARR FAMILY REGULATORY PROTEIN"/>
    <property type="match status" value="1"/>
</dbReference>
<name>A0A0K1QAD8_9BACT</name>
<dbReference type="InterPro" id="IPR039422">
    <property type="entry name" value="MarR/SlyA-like"/>
</dbReference>
<feature type="domain" description="HTH marR-type" evidence="1">
    <location>
        <begin position="11"/>
        <end position="146"/>
    </location>
</feature>
<dbReference type="SUPFAM" id="SSF46785">
    <property type="entry name" value="Winged helix' DNA-binding domain"/>
    <property type="match status" value="1"/>
</dbReference>
<sequence>MSIRSDHDESERPLLTLLSIAAQRQRERLLVALEARGFEGIAMPEVRLAKELEQRGPSSIQTLADATETTKQFCAREVKKLERGGYVVSKASQGDRRVTLVGLAPKGQRLLEAVHDVKSELDGGIAEKLGGPNATRLRTLLERLVESSVKD</sequence>
<dbReference type="AlphaFoldDB" id="A0A0K1QAD8"/>
<dbReference type="STRING" id="1391654.AKJ09_09305"/>
<organism evidence="2 3">
    <name type="scientific">Labilithrix luteola</name>
    <dbReference type="NCBI Taxonomy" id="1391654"/>
    <lineage>
        <taxon>Bacteria</taxon>
        <taxon>Pseudomonadati</taxon>
        <taxon>Myxococcota</taxon>
        <taxon>Polyangia</taxon>
        <taxon>Polyangiales</taxon>
        <taxon>Labilitrichaceae</taxon>
        <taxon>Labilithrix</taxon>
    </lineage>
</organism>
<dbReference type="InterPro" id="IPR000835">
    <property type="entry name" value="HTH_MarR-typ"/>
</dbReference>
<dbReference type="Pfam" id="PF12802">
    <property type="entry name" value="MarR_2"/>
    <property type="match status" value="1"/>
</dbReference>
<accession>A0A0K1QAD8</accession>
<dbReference type="InterPro" id="IPR036390">
    <property type="entry name" value="WH_DNA-bd_sf"/>
</dbReference>
<dbReference type="Gene3D" id="1.10.10.10">
    <property type="entry name" value="Winged helix-like DNA-binding domain superfamily/Winged helix DNA-binding domain"/>
    <property type="match status" value="1"/>
</dbReference>
<evidence type="ECO:0000313" key="2">
    <source>
        <dbReference type="EMBL" id="AKV02642.1"/>
    </source>
</evidence>
<protein>
    <recommendedName>
        <fullName evidence="1">HTH marR-type domain-containing protein</fullName>
    </recommendedName>
</protein>
<dbReference type="InterPro" id="IPR036388">
    <property type="entry name" value="WH-like_DNA-bd_sf"/>
</dbReference>
<dbReference type="GO" id="GO:0003700">
    <property type="term" value="F:DNA-binding transcription factor activity"/>
    <property type="evidence" value="ECO:0007669"/>
    <property type="project" value="InterPro"/>
</dbReference>
<evidence type="ECO:0000313" key="3">
    <source>
        <dbReference type="Proteomes" id="UP000064967"/>
    </source>
</evidence>
<gene>
    <name evidence="2" type="ORF">AKJ09_09305</name>
</gene>
<dbReference type="Proteomes" id="UP000064967">
    <property type="component" value="Chromosome"/>
</dbReference>
<reference evidence="2 3" key="1">
    <citation type="submission" date="2015-08" db="EMBL/GenBank/DDBJ databases">
        <authorList>
            <person name="Babu N.S."/>
            <person name="Beckwith C.J."/>
            <person name="Beseler K.G."/>
            <person name="Brison A."/>
            <person name="Carone J.V."/>
            <person name="Caskin T.P."/>
            <person name="Diamond M."/>
            <person name="Durham M.E."/>
            <person name="Foxe J.M."/>
            <person name="Go M."/>
            <person name="Henderson B.A."/>
            <person name="Jones I.B."/>
            <person name="McGettigan J.A."/>
            <person name="Micheletti S.J."/>
            <person name="Nasrallah M.E."/>
            <person name="Ortiz D."/>
            <person name="Piller C.R."/>
            <person name="Privatt S.R."/>
            <person name="Schneider S.L."/>
            <person name="Sharp S."/>
            <person name="Smith T.C."/>
            <person name="Stanton J.D."/>
            <person name="Ullery H.E."/>
            <person name="Wilson R.J."/>
            <person name="Serrano M.G."/>
            <person name="Buck G."/>
            <person name="Lee V."/>
            <person name="Wang Y."/>
            <person name="Carvalho R."/>
            <person name="Voegtly L."/>
            <person name="Shi R."/>
            <person name="Duckworth R."/>
            <person name="Johnson A."/>
            <person name="Loviza R."/>
            <person name="Walstead R."/>
            <person name="Shah Z."/>
            <person name="Kiflezghi M."/>
            <person name="Wade K."/>
            <person name="Ball S.L."/>
            <person name="Bradley K.W."/>
            <person name="Asai D.J."/>
            <person name="Bowman C.A."/>
            <person name="Russell D.A."/>
            <person name="Pope W.H."/>
            <person name="Jacobs-Sera D."/>
            <person name="Hendrix R.W."/>
            <person name="Hatfull G.F."/>
        </authorList>
    </citation>
    <scope>NUCLEOTIDE SEQUENCE [LARGE SCALE GENOMIC DNA]</scope>
    <source>
        <strain evidence="2 3">DSM 27648</strain>
    </source>
</reference>
<dbReference type="PANTHER" id="PTHR33164">
    <property type="entry name" value="TRANSCRIPTIONAL REGULATOR, MARR FAMILY"/>
    <property type="match status" value="1"/>
</dbReference>
<dbReference type="PROSITE" id="PS50995">
    <property type="entry name" value="HTH_MARR_2"/>
    <property type="match status" value="1"/>
</dbReference>
<evidence type="ECO:0000259" key="1">
    <source>
        <dbReference type="PROSITE" id="PS50995"/>
    </source>
</evidence>
<dbReference type="SMART" id="SM00347">
    <property type="entry name" value="HTH_MARR"/>
    <property type="match status" value="1"/>
</dbReference>
<dbReference type="KEGG" id="llu:AKJ09_09305"/>
<proteinExistence type="predicted"/>
<keyword evidence="3" id="KW-1185">Reference proteome</keyword>